<dbReference type="PANTHER" id="PTHR32166">
    <property type="entry name" value="OSJNBA0013A04.12 PROTEIN"/>
    <property type="match status" value="1"/>
</dbReference>
<gene>
    <name evidence="6" type="ORF">LSALG_LOCUS30498</name>
</gene>
<keyword evidence="7" id="KW-1185">Reference proteome</keyword>
<dbReference type="Proteomes" id="UP001177003">
    <property type="component" value="Chromosome 6"/>
</dbReference>
<keyword evidence="1" id="KW-0479">Metal-binding</keyword>
<dbReference type="InterPro" id="IPR007021">
    <property type="entry name" value="DUF659"/>
</dbReference>
<feature type="domain" description="BED-type" evidence="5">
    <location>
        <begin position="30"/>
        <end position="93"/>
    </location>
</feature>
<dbReference type="PANTHER" id="PTHR32166:SF122">
    <property type="entry name" value="OS09G0499600 PROTEIN"/>
    <property type="match status" value="1"/>
</dbReference>
<dbReference type="InterPro" id="IPR003656">
    <property type="entry name" value="Znf_BED"/>
</dbReference>
<dbReference type="GO" id="GO:0008270">
    <property type="term" value="F:zinc ion binding"/>
    <property type="evidence" value="ECO:0007669"/>
    <property type="project" value="UniProtKB-KW"/>
</dbReference>
<evidence type="ECO:0000256" key="2">
    <source>
        <dbReference type="ARBA" id="ARBA00022771"/>
    </source>
</evidence>
<proteinExistence type="predicted"/>
<evidence type="ECO:0000313" key="6">
    <source>
        <dbReference type="EMBL" id="CAI9291353.1"/>
    </source>
</evidence>
<dbReference type="PROSITE" id="PS50808">
    <property type="entry name" value="ZF_BED"/>
    <property type="match status" value="1"/>
</dbReference>
<keyword evidence="2 4" id="KW-0863">Zinc-finger</keyword>
<protein>
    <recommendedName>
        <fullName evidence="5">BED-type domain-containing protein</fullName>
    </recommendedName>
</protein>
<evidence type="ECO:0000256" key="1">
    <source>
        <dbReference type="ARBA" id="ARBA00022723"/>
    </source>
</evidence>
<dbReference type="SUPFAM" id="SSF53098">
    <property type="entry name" value="Ribonuclease H-like"/>
    <property type="match status" value="1"/>
</dbReference>
<dbReference type="AlphaFoldDB" id="A0AA35ZF19"/>
<evidence type="ECO:0000313" key="7">
    <source>
        <dbReference type="Proteomes" id="UP001177003"/>
    </source>
</evidence>
<organism evidence="6 7">
    <name type="scientific">Lactuca saligna</name>
    <name type="common">Willowleaf lettuce</name>
    <dbReference type="NCBI Taxonomy" id="75948"/>
    <lineage>
        <taxon>Eukaryota</taxon>
        <taxon>Viridiplantae</taxon>
        <taxon>Streptophyta</taxon>
        <taxon>Embryophyta</taxon>
        <taxon>Tracheophyta</taxon>
        <taxon>Spermatophyta</taxon>
        <taxon>Magnoliopsida</taxon>
        <taxon>eudicotyledons</taxon>
        <taxon>Gunneridae</taxon>
        <taxon>Pentapetalae</taxon>
        <taxon>asterids</taxon>
        <taxon>campanulids</taxon>
        <taxon>Asterales</taxon>
        <taxon>Asteraceae</taxon>
        <taxon>Cichorioideae</taxon>
        <taxon>Cichorieae</taxon>
        <taxon>Lactucinae</taxon>
        <taxon>Lactuca</taxon>
    </lineage>
</organism>
<dbReference type="EMBL" id="OX465082">
    <property type="protein sequence ID" value="CAI9291353.1"/>
    <property type="molecule type" value="Genomic_DNA"/>
</dbReference>
<reference evidence="6" key="1">
    <citation type="submission" date="2023-04" db="EMBL/GenBank/DDBJ databases">
        <authorList>
            <person name="Vijverberg K."/>
            <person name="Xiong W."/>
            <person name="Schranz E."/>
        </authorList>
    </citation>
    <scope>NUCLEOTIDE SEQUENCE</scope>
</reference>
<sequence>MGMKIDTTTSSKARATWSAHIQVRMSSKGGRSDPTWGHSEEVMVKAEGQKKAYKYLKCKYCSKIIKGGVQRVKQHLACTHQDVEPCPNVPKIVKEEMLQFLKAFQATKLASRTTFEENVASRAYYNRGGSVDPSFTTGSSRGVRGPIDRWMVGGQEDEIDGPGPIKITPSNTKEHRNQVCLDIGRFFYENGIPFNVSNSPSFTNMVHSIGNYGHGLKTPSMHELITWILQEEVKTTTTMVDDIKATWKTTGVSLLSDVVEEIGEDIVVQVVTDNASAYKAAGALLMEKRKNLYWTPCAAHCIDLMLEKIGDLAQHKNALLKAKKISNFIYNHQWVLSLSRKILKKDLLRPAATRFAMAFLTIQSIYESKQNLQQMFVSNEWGASSWAKKPDEIWDIIDKKWELQMHRDLHAAAYYLNPQYRWSPNVSEHPEIK</sequence>
<dbReference type="Pfam" id="PF04937">
    <property type="entry name" value="DUF659"/>
    <property type="match status" value="1"/>
</dbReference>
<evidence type="ECO:0000256" key="3">
    <source>
        <dbReference type="ARBA" id="ARBA00022833"/>
    </source>
</evidence>
<evidence type="ECO:0000256" key="4">
    <source>
        <dbReference type="PROSITE-ProRule" id="PRU00027"/>
    </source>
</evidence>
<keyword evidence="3" id="KW-0862">Zinc</keyword>
<evidence type="ECO:0000259" key="5">
    <source>
        <dbReference type="PROSITE" id="PS50808"/>
    </source>
</evidence>
<dbReference type="GO" id="GO:0003677">
    <property type="term" value="F:DNA binding"/>
    <property type="evidence" value="ECO:0007669"/>
    <property type="project" value="InterPro"/>
</dbReference>
<name>A0AA35ZF19_LACSI</name>
<dbReference type="InterPro" id="IPR012337">
    <property type="entry name" value="RNaseH-like_sf"/>
</dbReference>
<accession>A0AA35ZF19</accession>